<evidence type="ECO:0000313" key="2">
    <source>
        <dbReference type="EMBL" id="VUC26862.1"/>
    </source>
</evidence>
<accession>A0ABY6U8C9</accession>
<proteinExistence type="predicted"/>
<protein>
    <recommendedName>
        <fullName evidence="1">Aminotransferase class V domain-containing protein</fullName>
    </recommendedName>
</protein>
<keyword evidence="3" id="KW-1185">Reference proteome</keyword>
<gene>
    <name evidence="2" type="ORF">CLO192961_LOCUS197989</name>
</gene>
<dbReference type="InterPro" id="IPR000192">
    <property type="entry name" value="Aminotrans_V_dom"/>
</dbReference>
<evidence type="ECO:0000313" key="3">
    <source>
        <dbReference type="Proteomes" id="UP000766486"/>
    </source>
</evidence>
<organism evidence="2 3">
    <name type="scientific">Bionectria ochroleuca</name>
    <name type="common">Gliocladium roseum</name>
    <dbReference type="NCBI Taxonomy" id="29856"/>
    <lineage>
        <taxon>Eukaryota</taxon>
        <taxon>Fungi</taxon>
        <taxon>Dikarya</taxon>
        <taxon>Ascomycota</taxon>
        <taxon>Pezizomycotina</taxon>
        <taxon>Sordariomycetes</taxon>
        <taxon>Hypocreomycetidae</taxon>
        <taxon>Hypocreales</taxon>
        <taxon>Bionectriaceae</taxon>
        <taxon>Clonostachys</taxon>
    </lineage>
</organism>
<comment type="caution">
    <text evidence="2">The sequence shown here is derived from an EMBL/GenBank/DDBJ whole genome shotgun (WGS) entry which is preliminary data.</text>
</comment>
<dbReference type="Gene3D" id="3.90.1150.10">
    <property type="entry name" value="Aspartate Aminotransferase, domain 1"/>
    <property type="match status" value="1"/>
</dbReference>
<feature type="domain" description="Aminotransferase class V" evidence="1">
    <location>
        <begin position="19"/>
        <end position="386"/>
    </location>
</feature>
<dbReference type="PANTHER" id="PTHR43586">
    <property type="entry name" value="CYSTEINE DESULFURASE"/>
    <property type="match status" value="1"/>
</dbReference>
<reference evidence="2 3" key="1">
    <citation type="submission" date="2019-06" db="EMBL/GenBank/DDBJ databases">
        <authorList>
            <person name="Broberg M."/>
        </authorList>
    </citation>
    <scope>NUCLEOTIDE SEQUENCE [LARGE SCALE GENOMIC DNA]</scope>
</reference>
<dbReference type="PANTHER" id="PTHR43586:SF21">
    <property type="entry name" value="PYRIDOXAL PHOSPHATE (PLP)-DEPENDENT ASPARTATE AMINOTRANSFERASE SUPERFAMILY"/>
    <property type="match status" value="1"/>
</dbReference>
<dbReference type="Gene3D" id="3.40.640.10">
    <property type="entry name" value="Type I PLP-dependent aspartate aminotransferase-like (Major domain)"/>
    <property type="match status" value="1"/>
</dbReference>
<sequence>MDVSAVRKRFPALQHHEQIFMDNAGGTQTLGTVIDSVVNYIKLNNAQIGATYPVARSSIKLIEDGWQAAAKYINADRSEVVFGASTTQLLRNLSSSLHDHVQPGDEIIVSVLDHEANIAPWVQLAQDRGATLKWYKPKSKTNPLIESEALSEMMSSRTKIVACTHVSNVLGSVNDIKSIAEVVHKTPGALLCADGVAYAPHKLVDVKELGVDFYSFSWYKLFGPHVATLYASKTAQKYMRNIGQPYRATDSLEGLLSLAAASYELVASIPDVCQFMSEIPWDLVSECEKKLQGILIDYLNSVPDKVQIWGQPVADTQKRIPVVSFTVHGRRSQDVVEVIQGKSNIGFKWGSFLSVKLCEDVLGLTEEDGVIRLSLAHYNTDDEVHMFVRLLDEVIKS</sequence>
<dbReference type="SUPFAM" id="SSF53383">
    <property type="entry name" value="PLP-dependent transferases"/>
    <property type="match status" value="1"/>
</dbReference>
<dbReference type="Pfam" id="PF00266">
    <property type="entry name" value="Aminotran_5"/>
    <property type="match status" value="1"/>
</dbReference>
<dbReference type="InterPro" id="IPR015421">
    <property type="entry name" value="PyrdxlP-dep_Trfase_major"/>
</dbReference>
<evidence type="ECO:0000259" key="1">
    <source>
        <dbReference type="Pfam" id="PF00266"/>
    </source>
</evidence>
<dbReference type="InterPro" id="IPR015422">
    <property type="entry name" value="PyrdxlP-dep_Trfase_small"/>
</dbReference>
<dbReference type="InterPro" id="IPR015424">
    <property type="entry name" value="PyrdxlP-dep_Trfase"/>
</dbReference>
<dbReference type="Proteomes" id="UP000766486">
    <property type="component" value="Unassembled WGS sequence"/>
</dbReference>
<name>A0ABY6U8C9_BIOOC</name>
<dbReference type="EMBL" id="CABFNS010000758">
    <property type="protein sequence ID" value="VUC26862.1"/>
    <property type="molecule type" value="Genomic_DNA"/>
</dbReference>